<protein>
    <recommendedName>
        <fullName evidence="1">Reverse transcriptase zinc-binding domain-containing protein</fullName>
    </recommendedName>
</protein>
<organism evidence="2 3">
    <name type="scientific">Vitis vinifera</name>
    <name type="common">Grape</name>
    <dbReference type="NCBI Taxonomy" id="29760"/>
    <lineage>
        <taxon>Eukaryota</taxon>
        <taxon>Viridiplantae</taxon>
        <taxon>Streptophyta</taxon>
        <taxon>Embryophyta</taxon>
        <taxon>Tracheophyta</taxon>
        <taxon>Spermatophyta</taxon>
        <taxon>Magnoliopsida</taxon>
        <taxon>eudicotyledons</taxon>
        <taxon>Gunneridae</taxon>
        <taxon>Pentapetalae</taxon>
        <taxon>rosids</taxon>
        <taxon>Vitales</taxon>
        <taxon>Vitaceae</taxon>
        <taxon>Viteae</taxon>
        <taxon>Vitis</taxon>
    </lineage>
</organism>
<dbReference type="Proteomes" id="UP000288805">
    <property type="component" value="Unassembled WGS sequence"/>
</dbReference>
<dbReference type="PANTHER" id="PTHR35694">
    <property type="entry name" value="DENEDDYLASE"/>
    <property type="match status" value="1"/>
</dbReference>
<feature type="domain" description="Reverse transcriptase zinc-binding" evidence="1">
    <location>
        <begin position="749"/>
        <end position="833"/>
    </location>
</feature>
<dbReference type="PANTHER" id="PTHR35694:SF1">
    <property type="entry name" value="DENEDDYLASE"/>
    <property type="match status" value="1"/>
</dbReference>
<feature type="domain" description="Reverse transcriptase zinc-binding" evidence="1">
    <location>
        <begin position="460"/>
        <end position="544"/>
    </location>
</feature>
<dbReference type="AlphaFoldDB" id="A0A438DR86"/>
<reference evidence="2 3" key="1">
    <citation type="journal article" date="2018" name="PLoS Genet.">
        <title>Population sequencing reveals clonal diversity and ancestral inbreeding in the grapevine cultivar Chardonnay.</title>
        <authorList>
            <person name="Roach M.J."/>
            <person name="Johnson D.L."/>
            <person name="Bohlmann J."/>
            <person name="van Vuuren H.J."/>
            <person name="Jones S.J."/>
            <person name="Pretorius I.S."/>
            <person name="Schmidt S.A."/>
            <person name="Borneman A.R."/>
        </authorList>
    </citation>
    <scope>NUCLEOTIDE SEQUENCE [LARGE SCALE GENOMIC DNA]</scope>
    <source>
        <strain evidence="3">cv. Chardonnay</strain>
        <tissue evidence="2">Leaf</tissue>
    </source>
</reference>
<name>A0A438DR86_VITVI</name>
<evidence type="ECO:0000259" key="1">
    <source>
        <dbReference type="Pfam" id="PF13966"/>
    </source>
</evidence>
<sequence>MAFIHPPALRIPLLTFQPHSSSTRILTFFPKLLFKNPRNSLYIVSCSTPKAIPATEQEVLDAIAESDEKSLPAVRSFENDLARLTMVGAIDVEQALTAAAADGGNTADEHIASGMAAMVVETVFPGASDEHSTVSTRLFLPARKVKEKANRLRRSFTEDFLSSTTSKDILAMTFRQVVLQQLWNFELVLFIPGTERNMEELQDSRKVTHGTDRFSSVMPFLSAEVICISALQTTERHFLNNLLGQTSNNFFKWFHKPKSVASKDSSVIMYELFEDEIVENAKNLLENFNSMKANYKCIETKTKYHWWTSSAISKLEKIGGPEFSTWTSEYIPAYRLQIDPDKLKSVKFEGWKRSAENRWEVLLTHSQMVALANILDMYYEDLYTLPDKQLLCGAGFANFTNLSKNKCCQKAKDDVKVIGYLYNPHQEHLGQHSNLSIVPFSDAKVKEDSILWKGGGSGIFRVKEAYNLLVASNDIVFPNKGIWVDKVPTKVVFFAWEATWGKVLTLDRLQRRGWQFPNRCFLCGCEEETVNHILLHCTVVRVLWEIVFVLFGIQWVFPETVKDMLFSWRGSFVGKKRKKGVYWRGVLFTHRFSRVARVQLRVEDILWKKVIGVKYGQEGLGWRTNEARGAFGVGVWKEILKETNWCWDNIRFKVGKGTRVNFWTDHWCGDEALSRIFPQLFALAVHKSATISEVWDSSRGQGGWNLRFARDSNDWELDLIEALFNMLRDFKISQEEDSVVWRGGGQGIFGVRCAYNLLAAPNSLDFPVRCIWVDKVPTKAAFFAWEATWGKILTLDRLQRRGWQLPNCCFLCGCEEENVNHILLHCTVARVLWDIIRALIGVHWVFPETVIEVLLSWRGSFVGKKRKKIWNSIPVCIFWTVWKERNRLAFRGGSLDIQKLKNYFVCNLWSWARVYMGEESSSLLLFLEWLTAT</sequence>
<accession>A0A438DR86</accession>
<proteinExistence type="predicted"/>
<dbReference type="Pfam" id="PF13966">
    <property type="entry name" value="zf-RVT"/>
    <property type="match status" value="2"/>
</dbReference>
<evidence type="ECO:0000313" key="2">
    <source>
        <dbReference type="EMBL" id="RVW37996.1"/>
    </source>
</evidence>
<dbReference type="InterPro" id="IPR026960">
    <property type="entry name" value="RVT-Znf"/>
</dbReference>
<evidence type="ECO:0000313" key="3">
    <source>
        <dbReference type="Proteomes" id="UP000288805"/>
    </source>
</evidence>
<dbReference type="EMBL" id="QGNW01001517">
    <property type="protein sequence ID" value="RVW37996.1"/>
    <property type="molecule type" value="Genomic_DNA"/>
</dbReference>
<gene>
    <name evidence="2" type="ORF">CK203_084207</name>
</gene>
<comment type="caution">
    <text evidence="2">The sequence shown here is derived from an EMBL/GenBank/DDBJ whole genome shotgun (WGS) entry which is preliminary data.</text>
</comment>